<evidence type="ECO:0000256" key="5">
    <source>
        <dbReference type="ARBA" id="ARBA00022679"/>
    </source>
</evidence>
<evidence type="ECO:0000256" key="6">
    <source>
        <dbReference type="ARBA" id="ARBA00022723"/>
    </source>
</evidence>
<evidence type="ECO:0000256" key="9">
    <source>
        <dbReference type="ARBA" id="ARBA00023014"/>
    </source>
</evidence>
<evidence type="ECO:0000256" key="2">
    <source>
        <dbReference type="ARBA" id="ARBA00003120"/>
    </source>
</evidence>
<comment type="similarity">
    <text evidence="3">Belongs to the class-V pyridoxal-phosphate-dependent aminotransferase family. NifS/IscS subfamily.</text>
</comment>
<reference evidence="12 13" key="1">
    <citation type="submission" date="2023-11" db="EMBL/GenBank/DDBJ databases">
        <title>MicrobeMod: A computational toolkit for identifying prokaryotic methylation and restriction-modification with nanopore sequencing.</title>
        <authorList>
            <person name="Crits-Christoph A."/>
            <person name="Kang S.C."/>
            <person name="Lee H."/>
            <person name="Ostrov N."/>
        </authorList>
    </citation>
    <scope>NUCLEOTIDE SEQUENCE [LARGE SCALE GENOMIC DNA]</scope>
    <source>
        <strain evidence="12 13">DSMZ 700</strain>
    </source>
</reference>
<dbReference type="SUPFAM" id="SSF53383">
    <property type="entry name" value="PLP-dependent transferases"/>
    <property type="match status" value="1"/>
</dbReference>
<organism evidence="12 13">
    <name type="scientific">Acidiphilium acidophilum</name>
    <name type="common">Thiobacillus acidophilus</name>
    <dbReference type="NCBI Taxonomy" id="76588"/>
    <lineage>
        <taxon>Bacteria</taxon>
        <taxon>Pseudomonadati</taxon>
        <taxon>Pseudomonadota</taxon>
        <taxon>Alphaproteobacteria</taxon>
        <taxon>Acetobacterales</taxon>
        <taxon>Acidocellaceae</taxon>
        <taxon>Acidiphilium</taxon>
    </lineage>
</organism>
<dbReference type="EMBL" id="JAWXYB010000018">
    <property type="protein sequence ID" value="MDX5930123.1"/>
    <property type="molecule type" value="Genomic_DNA"/>
</dbReference>
<comment type="catalytic activity">
    <reaction evidence="10">
        <text>(sulfur carrier)-H + L-cysteine = (sulfur carrier)-SH + L-alanine</text>
        <dbReference type="Rhea" id="RHEA:43892"/>
        <dbReference type="Rhea" id="RHEA-COMP:14737"/>
        <dbReference type="Rhea" id="RHEA-COMP:14739"/>
        <dbReference type="ChEBI" id="CHEBI:29917"/>
        <dbReference type="ChEBI" id="CHEBI:35235"/>
        <dbReference type="ChEBI" id="CHEBI:57972"/>
        <dbReference type="ChEBI" id="CHEBI:64428"/>
        <dbReference type="EC" id="2.8.1.7"/>
    </reaction>
</comment>
<keyword evidence="8" id="KW-0408">Iron</keyword>
<protein>
    <recommendedName>
        <fullName evidence="4">Cysteine desulfurase</fullName>
    </recommendedName>
</protein>
<feature type="domain" description="Aminotransferase class V" evidence="11">
    <location>
        <begin position="6"/>
        <end position="342"/>
    </location>
</feature>
<evidence type="ECO:0000313" key="12">
    <source>
        <dbReference type="EMBL" id="MDX5930123.1"/>
    </source>
</evidence>
<sequence length="383" mass="38264">MGETLYLDANASEPLRPAAREAVIAGLDLVGNPASIHAAGRAARGRIEAARAVIAAHCGARAQDVVLLSGATEANALALSGLGGARAVLIGATEHEAVRAAAPGAGIVPVGRDGVIDLDALDRLLAGDSDALVCVMAANNETGVINPVEAVAAVCARHGALLHVDAVQAVGRGLADFLRLGAASVAISAHKIGGPKGIGALVLTPEAAGGLVPMLRGGGQERGRRGGTPNVPAILGFAAAIAAIDPGEIGRLAAMRDAIEAAAVAESAIVVGGGALRLGNTSCLALPGVSAETQLIALDLDQICVSAGAACSSGKMARSHVIDAMGWPELAGCAIRVSLPWNAPDDAAERFIAAYRRMADRALRKRQGFSTSPASRPLGAELV</sequence>
<dbReference type="Gene3D" id="3.40.640.10">
    <property type="entry name" value="Type I PLP-dependent aspartate aminotransferase-like (Major domain)"/>
    <property type="match status" value="1"/>
</dbReference>
<evidence type="ECO:0000256" key="8">
    <source>
        <dbReference type="ARBA" id="ARBA00023004"/>
    </source>
</evidence>
<evidence type="ECO:0000256" key="1">
    <source>
        <dbReference type="ARBA" id="ARBA00001933"/>
    </source>
</evidence>
<comment type="cofactor">
    <cofactor evidence="1">
        <name>pyridoxal 5'-phosphate</name>
        <dbReference type="ChEBI" id="CHEBI:597326"/>
    </cofactor>
</comment>
<evidence type="ECO:0000256" key="3">
    <source>
        <dbReference type="ARBA" id="ARBA00006490"/>
    </source>
</evidence>
<keyword evidence="7" id="KW-0663">Pyridoxal phosphate</keyword>
<accession>A0AAW9DNX2</accession>
<keyword evidence="9" id="KW-0411">Iron-sulfur</keyword>
<dbReference type="GO" id="GO:0008483">
    <property type="term" value="F:transaminase activity"/>
    <property type="evidence" value="ECO:0007669"/>
    <property type="project" value="UniProtKB-KW"/>
</dbReference>
<keyword evidence="12" id="KW-0032">Aminotransferase</keyword>
<name>A0AAW9DNX2_ACIAO</name>
<dbReference type="AlphaFoldDB" id="A0AAW9DNX2"/>
<evidence type="ECO:0000256" key="4">
    <source>
        <dbReference type="ARBA" id="ARBA00013558"/>
    </source>
</evidence>
<comment type="caution">
    <text evidence="12">The sequence shown here is derived from an EMBL/GenBank/DDBJ whole genome shotgun (WGS) entry which is preliminary data.</text>
</comment>
<dbReference type="InterPro" id="IPR016454">
    <property type="entry name" value="Cysteine_dSase"/>
</dbReference>
<evidence type="ECO:0000259" key="11">
    <source>
        <dbReference type="Pfam" id="PF00266"/>
    </source>
</evidence>
<dbReference type="InterPro" id="IPR000192">
    <property type="entry name" value="Aminotrans_V_dom"/>
</dbReference>
<keyword evidence="5" id="KW-0808">Transferase</keyword>
<proteinExistence type="inferred from homology"/>
<keyword evidence="13" id="KW-1185">Reference proteome</keyword>
<evidence type="ECO:0000256" key="7">
    <source>
        <dbReference type="ARBA" id="ARBA00022898"/>
    </source>
</evidence>
<dbReference type="GO" id="GO:0046872">
    <property type="term" value="F:metal ion binding"/>
    <property type="evidence" value="ECO:0007669"/>
    <property type="project" value="UniProtKB-KW"/>
</dbReference>
<dbReference type="PANTHER" id="PTHR11601:SF34">
    <property type="entry name" value="CYSTEINE DESULFURASE"/>
    <property type="match status" value="1"/>
</dbReference>
<dbReference type="Proteomes" id="UP001279553">
    <property type="component" value="Unassembled WGS sequence"/>
</dbReference>
<comment type="function">
    <text evidence="2">Catalyzes the removal of elemental sulfur atoms from cysteine to produce alanine. Seems to participate in the biosynthesis of the nitrogenase metalloclusters by providing the inorganic sulfur required for the Fe-S core formation.</text>
</comment>
<dbReference type="Pfam" id="PF00266">
    <property type="entry name" value="Aminotran_5"/>
    <property type="match status" value="1"/>
</dbReference>
<dbReference type="GO" id="GO:0051536">
    <property type="term" value="F:iron-sulfur cluster binding"/>
    <property type="evidence" value="ECO:0007669"/>
    <property type="project" value="UniProtKB-KW"/>
</dbReference>
<dbReference type="RefSeq" id="WP_319613088.1">
    <property type="nucleotide sequence ID" value="NZ_JAWXYB010000018.1"/>
</dbReference>
<evidence type="ECO:0000256" key="10">
    <source>
        <dbReference type="ARBA" id="ARBA00050776"/>
    </source>
</evidence>
<dbReference type="InterPro" id="IPR015424">
    <property type="entry name" value="PyrdxlP-dep_Trfase"/>
</dbReference>
<dbReference type="Gene3D" id="3.90.1150.10">
    <property type="entry name" value="Aspartate Aminotransferase, domain 1"/>
    <property type="match status" value="1"/>
</dbReference>
<evidence type="ECO:0000313" key="13">
    <source>
        <dbReference type="Proteomes" id="UP001279553"/>
    </source>
</evidence>
<dbReference type="InterPro" id="IPR015422">
    <property type="entry name" value="PyrdxlP-dep_Trfase_small"/>
</dbReference>
<dbReference type="GO" id="GO:0031071">
    <property type="term" value="F:cysteine desulfurase activity"/>
    <property type="evidence" value="ECO:0007669"/>
    <property type="project" value="UniProtKB-EC"/>
</dbReference>
<gene>
    <name evidence="12" type="ORF">SIL87_05000</name>
</gene>
<dbReference type="Gene3D" id="1.10.260.50">
    <property type="match status" value="1"/>
</dbReference>
<keyword evidence="6" id="KW-0479">Metal-binding</keyword>
<dbReference type="PANTHER" id="PTHR11601">
    <property type="entry name" value="CYSTEINE DESULFURYLASE FAMILY MEMBER"/>
    <property type="match status" value="1"/>
</dbReference>
<dbReference type="PIRSF" id="PIRSF005572">
    <property type="entry name" value="NifS"/>
    <property type="match status" value="1"/>
</dbReference>
<dbReference type="InterPro" id="IPR015421">
    <property type="entry name" value="PyrdxlP-dep_Trfase_major"/>
</dbReference>